<feature type="compositionally biased region" description="Basic and acidic residues" evidence="8">
    <location>
        <begin position="142"/>
        <end position="155"/>
    </location>
</feature>
<keyword evidence="3" id="KW-0230">DNA invertase</keyword>
<dbReference type="SUPFAM" id="SSF46689">
    <property type="entry name" value="Homeodomain-like"/>
    <property type="match status" value="1"/>
</dbReference>
<evidence type="ECO:0000256" key="6">
    <source>
        <dbReference type="PIRSR" id="PIRSR606118-50"/>
    </source>
</evidence>
<evidence type="ECO:0000313" key="11">
    <source>
        <dbReference type="Proteomes" id="UP000305887"/>
    </source>
</evidence>
<evidence type="ECO:0000256" key="5">
    <source>
        <dbReference type="ARBA" id="ARBA00023172"/>
    </source>
</evidence>
<evidence type="ECO:0000313" key="10">
    <source>
        <dbReference type="EMBL" id="TNC43151.1"/>
    </source>
</evidence>
<organism evidence="10 11">
    <name type="scientific">Rubellimicrobium rubrum</name>
    <dbReference type="NCBI Taxonomy" id="2585369"/>
    <lineage>
        <taxon>Bacteria</taxon>
        <taxon>Pseudomonadati</taxon>
        <taxon>Pseudomonadota</taxon>
        <taxon>Alphaproteobacteria</taxon>
        <taxon>Rhodobacterales</taxon>
        <taxon>Roseobacteraceae</taxon>
        <taxon>Rubellimicrobium</taxon>
    </lineage>
</organism>
<dbReference type="PROSITE" id="PS00398">
    <property type="entry name" value="RECOMBINASES_2"/>
    <property type="match status" value="1"/>
</dbReference>
<feature type="region of interest" description="Disordered" evidence="8">
    <location>
        <begin position="142"/>
        <end position="176"/>
    </location>
</feature>
<dbReference type="Gene3D" id="3.40.50.1390">
    <property type="entry name" value="Resolvase, N-terminal catalytic domain"/>
    <property type="match status" value="1"/>
</dbReference>
<keyword evidence="11" id="KW-1185">Reference proteome</keyword>
<dbReference type="FunFam" id="3.40.50.1390:FF:000001">
    <property type="entry name" value="DNA recombinase"/>
    <property type="match status" value="1"/>
</dbReference>
<dbReference type="PROSITE" id="PS00397">
    <property type="entry name" value="RECOMBINASES_1"/>
    <property type="match status" value="1"/>
</dbReference>
<dbReference type="OrthoDB" id="2290206at2"/>
<evidence type="ECO:0000256" key="7">
    <source>
        <dbReference type="PROSITE-ProRule" id="PRU10137"/>
    </source>
</evidence>
<accession>A0A5C4MM88</accession>
<evidence type="ECO:0000256" key="4">
    <source>
        <dbReference type="ARBA" id="ARBA00023125"/>
    </source>
</evidence>
<gene>
    <name evidence="10" type="ORF">FHG66_21140</name>
</gene>
<evidence type="ECO:0000256" key="3">
    <source>
        <dbReference type="ARBA" id="ARBA00023100"/>
    </source>
</evidence>
<dbReference type="InterPro" id="IPR050639">
    <property type="entry name" value="SSR_resolvase"/>
</dbReference>
<dbReference type="EMBL" id="VDFU01000073">
    <property type="protein sequence ID" value="TNC43151.1"/>
    <property type="molecule type" value="Genomic_DNA"/>
</dbReference>
<evidence type="ECO:0000256" key="1">
    <source>
        <dbReference type="ARBA" id="ARBA00009913"/>
    </source>
</evidence>
<dbReference type="Gene3D" id="1.10.10.60">
    <property type="entry name" value="Homeodomain-like"/>
    <property type="match status" value="1"/>
</dbReference>
<dbReference type="InterPro" id="IPR006119">
    <property type="entry name" value="Resolv_N"/>
</dbReference>
<dbReference type="CDD" id="cd03768">
    <property type="entry name" value="SR_ResInv"/>
    <property type="match status" value="1"/>
</dbReference>
<comment type="caution">
    <text evidence="10">The sequence shown here is derived from an EMBL/GenBank/DDBJ whole genome shotgun (WGS) entry which is preliminary data.</text>
</comment>
<evidence type="ECO:0000256" key="2">
    <source>
        <dbReference type="ARBA" id="ARBA00022908"/>
    </source>
</evidence>
<protein>
    <submittedName>
        <fullName evidence="10">Recombinase family protein</fullName>
    </submittedName>
</protein>
<dbReference type="Pfam" id="PF13936">
    <property type="entry name" value="HTH_38"/>
    <property type="match status" value="1"/>
</dbReference>
<name>A0A5C4MM88_9RHOB</name>
<keyword evidence="2" id="KW-0229">DNA integration</keyword>
<dbReference type="SMART" id="SM00857">
    <property type="entry name" value="Resolvase"/>
    <property type="match status" value="1"/>
</dbReference>
<evidence type="ECO:0000256" key="8">
    <source>
        <dbReference type="SAM" id="MobiDB-lite"/>
    </source>
</evidence>
<reference evidence="10 11" key="1">
    <citation type="submission" date="2019-06" db="EMBL/GenBank/DDBJ databases">
        <title>YIM 131921 draft genome.</title>
        <authorList>
            <person name="Jiang L."/>
        </authorList>
    </citation>
    <scope>NUCLEOTIDE SEQUENCE [LARGE SCALE GENOMIC DNA]</scope>
    <source>
        <strain evidence="10 11">YIM 131921</strain>
    </source>
</reference>
<dbReference type="Proteomes" id="UP000305887">
    <property type="component" value="Unassembled WGS sequence"/>
</dbReference>
<dbReference type="PANTHER" id="PTHR30461:SF2">
    <property type="entry name" value="SERINE RECOMBINASE PINE-RELATED"/>
    <property type="match status" value="1"/>
</dbReference>
<dbReference type="InterPro" id="IPR009057">
    <property type="entry name" value="Homeodomain-like_sf"/>
</dbReference>
<sequence length="199" mass="21784">MSRAKLEPSDAPFDDLAACVRGYARVSTDGQALAPQVESLRAAGATKLYRETASGAQRNRTQLAKLLKDVQPGDVVLVTRLDRLARSTRDLLNVLGALAEKGAAFRSLGDPWADTTTPHGRLMLTVLGGLAEFERELIRTRTGEGRARAKAEGRKMGRPHKLTPHQQQEARRRHDGGESLSAIARSYNVHHATISRLCR</sequence>
<evidence type="ECO:0000259" key="9">
    <source>
        <dbReference type="PROSITE" id="PS51736"/>
    </source>
</evidence>
<dbReference type="RefSeq" id="WP_139079119.1">
    <property type="nucleotide sequence ID" value="NZ_VDFU01000073.1"/>
</dbReference>
<keyword evidence="5" id="KW-0233">DNA recombination</keyword>
<proteinExistence type="inferred from homology"/>
<dbReference type="GO" id="GO:0003677">
    <property type="term" value="F:DNA binding"/>
    <property type="evidence" value="ECO:0007669"/>
    <property type="project" value="UniProtKB-KW"/>
</dbReference>
<feature type="domain" description="Resolvase/invertase-type recombinase catalytic" evidence="9">
    <location>
        <begin position="19"/>
        <end position="153"/>
    </location>
</feature>
<dbReference type="CDD" id="cd00569">
    <property type="entry name" value="HTH_Hin_like"/>
    <property type="match status" value="1"/>
</dbReference>
<feature type="active site" description="O-(5'-phospho-DNA)-serine intermediate" evidence="6 7">
    <location>
        <position position="27"/>
    </location>
</feature>
<dbReference type="GO" id="GO:0015074">
    <property type="term" value="P:DNA integration"/>
    <property type="evidence" value="ECO:0007669"/>
    <property type="project" value="UniProtKB-KW"/>
</dbReference>
<dbReference type="InterPro" id="IPR025246">
    <property type="entry name" value="IS30-like_HTH"/>
</dbReference>
<dbReference type="InterPro" id="IPR036162">
    <property type="entry name" value="Resolvase-like_N_sf"/>
</dbReference>
<keyword evidence="4" id="KW-0238">DNA-binding</keyword>
<dbReference type="Pfam" id="PF00239">
    <property type="entry name" value="Resolvase"/>
    <property type="match status" value="1"/>
</dbReference>
<dbReference type="PROSITE" id="PS51736">
    <property type="entry name" value="RECOMBINASES_3"/>
    <property type="match status" value="1"/>
</dbReference>
<comment type="similarity">
    <text evidence="1">Belongs to the site-specific recombinase resolvase family.</text>
</comment>
<dbReference type="SUPFAM" id="SSF53041">
    <property type="entry name" value="Resolvase-like"/>
    <property type="match status" value="1"/>
</dbReference>
<dbReference type="InterPro" id="IPR006118">
    <property type="entry name" value="Recombinase_CS"/>
</dbReference>
<dbReference type="GO" id="GO:0000150">
    <property type="term" value="F:DNA strand exchange activity"/>
    <property type="evidence" value="ECO:0007669"/>
    <property type="project" value="UniProtKB-KW"/>
</dbReference>
<dbReference type="AlphaFoldDB" id="A0A5C4MM88"/>
<dbReference type="PANTHER" id="PTHR30461">
    <property type="entry name" value="DNA-INVERTASE FROM LAMBDOID PROPHAGE"/>
    <property type="match status" value="1"/>
</dbReference>